<protein>
    <submittedName>
        <fullName evidence="10">Potassium-transporting ATPase subunit KdpA</fullName>
    </submittedName>
</protein>
<evidence type="ECO:0000256" key="6">
    <source>
        <dbReference type="ARBA" id="ARBA00022989"/>
    </source>
</evidence>
<keyword evidence="5" id="KW-0630">Potassium</keyword>
<evidence type="ECO:0000313" key="10">
    <source>
        <dbReference type="EMBL" id="TGD34436.1"/>
    </source>
</evidence>
<keyword evidence="1" id="KW-0813">Transport</keyword>
<evidence type="ECO:0000256" key="2">
    <source>
        <dbReference type="ARBA" id="ARBA00022475"/>
    </source>
</evidence>
<proteinExistence type="predicted"/>
<sequence>MAAQGFLLIASFLLILLVLAKPLGSGLARLIAAVPLPGVAGIERILWRTLGITDHNMNWRQYLLALLTLNLLGLGILFCLLFWLESLAFKPQRLPGGAWV</sequence>
<organism evidence="10 11">
    <name type="scientific">Salmonella enterica subsp. enterica serovar Poona</name>
    <dbReference type="NCBI Taxonomy" id="436295"/>
    <lineage>
        <taxon>Bacteria</taxon>
        <taxon>Pseudomonadati</taxon>
        <taxon>Pseudomonadota</taxon>
        <taxon>Gammaproteobacteria</taxon>
        <taxon>Enterobacterales</taxon>
        <taxon>Enterobacteriaceae</taxon>
        <taxon>Salmonella</taxon>
    </lineage>
</organism>
<keyword evidence="4 9" id="KW-0812">Transmembrane</keyword>
<dbReference type="InterPro" id="IPR004623">
    <property type="entry name" value="KdpA"/>
</dbReference>
<evidence type="ECO:0000256" key="7">
    <source>
        <dbReference type="ARBA" id="ARBA00023065"/>
    </source>
</evidence>
<evidence type="ECO:0000256" key="9">
    <source>
        <dbReference type="SAM" id="Phobius"/>
    </source>
</evidence>
<keyword evidence="8 9" id="KW-0472">Membrane</keyword>
<dbReference type="EMBL" id="PYKI01003375">
    <property type="protein sequence ID" value="TGD34436.1"/>
    <property type="molecule type" value="Genomic_DNA"/>
</dbReference>
<dbReference type="AlphaFoldDB" id="A0A4Z0KFL5"/>
<dbReference type="GO" id="GO:0008556">
    <property type="term" value="F:P-type potassium transmembrane transporter activity"/>
    <property type="evidence" value="ECO:0007669"/>
    <property type="project" value="InterPro"/>
</dbReference>
<feature type="non-terminal residue" evidence="10">
    <location>
        <position position="100"/>
    </location>
</feature>
<gene>
    <name evidence="10" type="ORF">C9F07_33995</name>
</gene>
<dbReference type="Pfam" id="PF03814">
    <property type="entry name" value="KdpA"/>
    <property type="match status" value="1"/>
</dbReference>
<keyword evidence="6 9" id="KW-1133">Transmembrane helix</keyword>
<keyword evidence="7" id="KW-0406">Ion transport</keyword>
<evidence type="ECO:0000256" key="5">
    <source>
        <dbReference type="ARBA" id="ARBA00022958"/>
    </source>
</evidence>
<evidence type="ECO:0000256" key="3">
    <source>
        <dbReference type="ARBA" id="ARBA00022538"/>
    </source>
</evidence>
<keyword evidence="11" id="KW-1185">Reference proteome</keyword>
<feature type="transmembrane region" description="Helical" evidence="9">
    <location>
        <begin position="62"/>
        <end position="84"/>
    </location>
</feature>
<keyword evidence="2" id="KW-1003">Cell membrane</keyword>
<dbReference type="PANTHER" id="PTHR30607:SF2">
    <property type="entry name" value="POTASSIUM-TRANSPORTING ATPASE POTASSIUM-BINDING SUBUNIT"/>
    <property type="match status" value="1"/>
</dbReference>
<evidence type="ECO:0000256" key="8">
    <source>
        <dbReference type="ARBA" id="ARBA00023136"/>
    </source>
</evidence>
<reference evidence="10 11" key="1">
    <citation type="submission" date="2018-03" db="EMBL/GenBank/DDBJ databases">
        <title>Non-Typhoidal Salmonella genome sequencing and assembly.</title>
        <authorList>
            <person name="Matchawe C."/>
        </authorList>
    </citation>
    <scope>NUCLEOTIDE SEQUENCE [LARGE SCALE GENOMIC DNA]</scope>
    <source>
        <strain evidence="10 11">22sa</strain>
    </source>
</reference>
<evidence type="ECO:0000313" key="11">
    <source>
        <dbReference type="Proteomes" id="UP000298196"/>
    </source>
</evidence>
<evidence type="ECO:0000256" key="4">
    <source>
        <dbReference type="ARBA" id="ARBA00022692"/>
    </source>
</evidence>
<keyword evidence="3" id="KW-0633">Potassium transport</keyword>
<evidence type="ECO:0000256" key="1">
    <source>
        <dbReference type="ARBA" id="ARBA00022448"/>
    </source>
</evidence>
<dbReference type="GO" id="GO:0005886">
    <property type="term" value="C:plasma membrane"/>
    <property type="evidence" value="ECO:0007669"/>
    <property type="project" value="TreeGrafter"/>
</dbReference>
<comment type="caution">
    <text evidence="10">The sequence shown here is derived from an EMBL/GenBank/DDBJ whole genome shotgun (WGS) entry which is preliminary data.</text>
</comment>
<accession>A0A4Z0KFL5</accession>
<dbReference type="PANTHER" id="PTHR30607">
    <property type="entry name" value="POTASSIUM-TRANSPORTING ATPASE A CHAIN"/>
    <property type="match status" value="1"/>
</dbReference>
<dbReference type="Proteomes" id="UP000298196">
    <property type="component" value="Unassembled WGS sequence"/>
</dbReference>
<name>A0A4Z0KFL5_SALET</name>